<feature type="topological domain" description="Extracellular" evidence="8">
    <location>
        <begin position="1"/>
        <end position="2"/>
    </location>
</feature>
<comment type="similarity">
    <text evidence="8">Belongs to the EzrA family.</text>
</comment>
<dbReference type="GO" id="GO:0000917">
    <property type="term" value="P:division septum assembly"/>
    <property type="evidence" value="ECO:0007669"/>
    <property type="project" value="UniProtKB-KW"/>
</dbReference>
<evidence type="ECO:0000313" key="11">
    <source>
        <dbReference type="Proteomes" id="UP000257144"/>
    </source>
</evidence>
<evidence type="ECO:0000256" key="9">
    <source>
        <dbReference type="SAM" id="Phobius"/>
    </source>
</evidence>
<evidence type="ECO:0000256" key="3">
    <source>
        <dbReference type="ARBA" id="ARBA00022989"/>
    </source>
</evidence>
<evidence type="ECO:0000256" key="1">
    <source>
        <dbReference type="ARBA" id="ARBA00022618"/>
    </source>
</evidence>
<accession>A0A3D8GPD5</accession>
<evidence type="ECO:0000256" key="2">
    <source>
        <dbReference type="ARBA" id="ARBA00022692"/>
    </source>
</evidence>
<keyword evidence="7 8" id="KW-0131">Cell cycle</keyword>
<dbReference type="RefSeq" id="WP_115452675.1">
    <property type="nucleotide sequence ID" value="NZ_QNQT01000006.1"/>
</dbReference>
<keyword evidence="3 8" id="KW-1133">Transmembrane helix</keyword>
<dbReference type="GO" id="GO:0000921">
    <property type="term" value="P:septin ring assembly"/>
    <property type="evidence" value="ECO:0007669"/>
    <property type="project" value="InterPro"/>
</dbReference>
<dbReference type="HAMAP" id="MF_00728">
    <property type="entry name" value="EzrA"/>
    <property type="match status" value="1"/>
</dbReference>
<dbReference type="InterPro" id="IPR010379">
    <property type="entry name" value="EzrA"/>
</dbReference>
<feature type="coiled-coil region" evidence="8">
    <location>
        <begin position="348"/>
        <end position="424"/>
    </location>
</feature>
<feature type="coiled-coil region" evidence="8">
    <location>
        <begin position="123"/>
        <end position="185"/>
    </location>
</feature>
<evidence type="ECO:0000256" key="4">
    <source>
        <dbReference type="ARBA" id="ARBA00023054"/>
    </source>
</evidence>
<comment type="function">
    <text evidence="8">Negative regulator of FtsZ ring formation; modulates the frequency and position of FtsZ ring formation. Inhibits FtsZ ring formation at polar sites. Interacts either with FtsZ or with one of its binding partners to promote depolymerization.</text>
</comment>
<keyword evidence="8" id="KW-1003">Cell membrane</keyword>
<keyword evidence="5 8" id="KW-0472">Membrane</keyword>
<dbReference type="GO" id="GO:0005940">
    <property type="term" value="C:septin ring"/>
    <property type="evidence" value="ECO:0007669"/>
    <property type="project" value="InterPro"/>
</dbReference>
<reference evidence="10 11" key="1">
    <citation type="submission" date="2018-07" db="EMBL/GenBank/DDBJ databases">
        <title>Bacillus sp. YLB-04 draft genome sequence.</title>
        <authorList>
            <person name="Yu L."/>
            <person name="Tang X."/>
        </authorList>
    </citation>
    <scope>NUCLEOTIDE SEQUENCE [LARGE SCALE GENOMIC DNA]</scope>
    <source>
        <strain evidence="10 11">YLB-04</strain>
    </source>
</reference>
<protein>
    <recommendedName>
        <fullName evidence="8">Septation ring formation regulator EzrA</fullName>
    </recommendedName>
</protein>
<keyword evidence="4 8" id="KW-0175">Coiled coil</keyword>
<sequence>MEYIIGFIFLAIALFIAGYFIKRKHYKEIDKLEAWKLDIMDRPVLAEMSRVKQLNMTGQTEELFERWRSEWDEVVTVMLPQVEEMLFDGEEYIDKYRFGKAKEVQRGIQSKLEETEEFIKRILSELNELVGSEEKNRTEIEELREMYRESKKNLLAHRHSFGKAEKRLEQILDEAAARFKEFEERTAHGDYLQARETVILLRQQLEDVKLQMGRIPELLIECQSLVPSLIAELLGGYREMASQGYYLDHLEFDGEAKKLEQELAVYLSMVEEVQIEKVEQGIKGIRARVEALMDLLEQEVNARQFIKQNQEDSMDVLETVLETNNVMKSEVAHIQETYHLSEKDLAVQRKFEKKLSELTKRFEILIEKIKLNETAQTSLSADLEEIRKELDALHEDQKVFSTKLSDLRKEEMEARDTVRELIRKIGETSRLVARSNIPGLPETYTYLLEDGNESIRNVQMKLEEKPLDMDAVKQYLEIAELTIEKLAETTKEMVENVILAERVIQYGNRYRSKYPSVAKGLLEAEKLFRNYEYEAALEQAATSIEEIDPGAIKKIEMLISND</sequence>
<comment type="subcellular location">
    <subcellularLocation>
        <location evidence="8">Cell membrane</location>
        <topology evidence="8">Single-pass membrane protein</topology>
    </subcellularLocation>
    <text evidence="8">Colocalized with FtsZ to the nascent septal site.</text>
</comment>
<keyword evidence="11" id="KW-1185">Reference proteome</keyword>
<evidence type="ECO:0000256" key="6">
    <source>
        <dbReference type="ARBA" id="ARBA00023210"/>
    </source>
</evidence>
<organism evidence="10 11">
    <name type="scientific">Neobacillus piezotolerans</name>
    <dbReference type="NCBI Taxonomy" id="2259171"/>
    <lineage>
        <taxon>Bacteria</taxon>
        <taxon>Bacillati</taxon>
        <taxon>Bacillota</taxon>
        <taxon>Bacilli</taxon>
        <taxon>Bacillales</taxon>
        <taxon>Bacillaceae</taxon>
        <taxon>Neobacillus</taxon>
    </lineage>
</organism>
<keyword evidence="2 8" id="KW-0812">Transmembrane</keyword>
<comment type="caution">
    <text evidence="10">The sequence shown here is derived from an EMBL/GenBank/DDBJ whole genome shotgun (WGS) entry which is preliminary data.</text>
</comment>
<evidence type="ECO:0000256" key="8">
    <source>
        <dbReference type="HAMAP-Rule" id="MF_00728"/>
    </source>
</evidence>
<evidence type="ECO:0000313" key="10">
    <source>
        <dbReference type="EMBL" id="RDU36187.1"/>
    </source>
</evidence>
<keyword evidence="1 8" id="KW-0132">Cell division</keyword>
<dbReference type="NCBIfam" id="NF003413">
    <property type="entry name" value="PRK04778.1-7"/>
    <property type="match status" value="1"/>
</dbReference>
<keyword evidence="6 8" id="KW-0717">Septation</keyword>
<name>A0A3D8GPD5_9BACI</name>
<evidence type="ECO:0000256" key="7">
    <source>
        <dbReference type="ARBA" id="ARBA00023306"/>
    </source>
</evidence>
<feature type="transmembrane region" description="Helical" evidence="9">
    <location>
        <begin position="6"/>
        <end position="21"/>
    </location>
</feature>
<evidence type="ECO:0000256" key="5">
    <source>
        <dbReference type="ARBA" id="ARBA00023136"/>
    </source>
</evidence>
<feature type="topological domain" description="Cytoplasmic" evidence="8">
    <location>
        <begin position="22"/>
        <end position="562"/>
    </location>
</feature>
<dbReference type="Proteomes" id="UP000257144">
    <property type="component" value="Unassembled WGS sequence"/>
</dbReference>
<proteinExistence type="inferred from homology"/>
<dbReference type="GO" id="GO:0005886">
    <property type="term" value="C:plasma membrane"/>
    <property type="evidence" value="ECO:0007669"/>
    <property type="project" value="UniProtKB-SubCell"/>
</dbReference>
<dbReference type="AlphaFoldDB" id="A0A3D8GPD5"/>
<dbReference type="Pfam" id="PF06160">
    <property type="entry name" value="EzrA"/>
    <property type="match status" value="1"/>
</dbReference>
<gene>
    <name evidence="8" type="primary">ezrA</name>
    <name evidence="10" type="ORF">DRW41_14240</name>
</gene>
<dbReference type="EMBL" id="QNQT01000006">
    <property type="protein sequence ID" value="RDU36187.1"/>
    <property type="molecule type" value="Genomic_DNA"/>
</dbReference>
<dbReference type="OrthoDB" id="1654473at2"/>